<dbReference type="Proteomes" id="UP001057402">
    <property type="component" value="Chromosome 3"/>
</dbReference>
<accession>A0ACB9RSR3</accession>
<gene>
    <name evidence="1" type="ORF">MLD38_007010</name>
</gene>
<proteinExistence type="predicted"/>
<organism evidence="1 2">
    <name type="scientific">Melastoma candidum</name>
    <dbReference type="NCBI Taxonomy" id="119954"/>
    <lineage>
        <taxon>Eukaryota</taxon>
        <taxon>Viridiplantae</taxon>
        <taxon>Streptophyta</taxon>
        <taxon>Embryophyta</taxon>
        <taxon>Tracheophyta</taxon>
        <taxon>Spermatophyta</taxon>
        <taxon>Magnoliopsida</taxon>
        <taxon>eudicotyledons</taxon>
        <taxon>Gunneridae</taxon>
        <taxon>Pentapetalae</taxon>
        <taxon>rosids</taxon>
        <taxon>malvids</taxon>
        <taxon>Myrtales</taxon>
        <taxon>Melastomataceae</taxon>
        <taxon>Melastomatoideae</taxon>
        <taxon>Melastomateae</taxon>
        <taxon>Melastoma</taxon>
    </lineage>
</organism>
<comment type="caution">
    <text evidence="1">The sequence shown here is derived from an EMBL/GenBank/DDBJ whole genome shotgun (WGS) entry which is preliminary data.</text>
</comment>
<sequence>MADKPSRGLVLYGDGLAPAIGPSHSHLHSLASKACCGFLSLPHSPPSETEEERIVREFSLLVDAREAYADTGKENAAGSADIVIPTISERFMGLKAATVTSNSKLSSFVEKLGFTVLPYDQLKEACHDLDQEPTLDAVCSNLLNLLGIQGGKVSATSPFDLIFIHIGAGECAGGIEEEVRASGPEYVNSLVGHIMHLAQPGSEISSRLHLSLVMSYGDISARDSLQYSVLSSKDGWNSDLSRLYHPRQSYTMRGEIPREDVRHHFPMLVAQWQEAVTRRDMAEIFSFEDFKERGGNLVIPADRMLHEIAFKLWKAPKYGA</sequence>
<reference evidence="2" key="1">
    <citation type="journal article" date="2023" name="Front. Plant Sci.">
        <title>Chromosomal-level genome assembly of Melastoma candidum provides insights into trichome evolution.</title>
        <authorList>
            <person name="Zhong Y."/>
            <person name="Wu W."/>
            <person name="Sun C."/>
            <person name="Zou P."/>
            <person name="Liu Y."/>
            <person name="Dai S."/>
            <person name="Zhou R."/>
        </authorList>
    </citation>
    <scope>NUCLEOTIDE SEQUENCE [LARGE SCALE GENOMIC DNA]</scope>
</reference>
<name>A0ACB9RSR3_9MYRT</name>
<keyword evidence="2" id="KW-1185">Reference proteome</keyword>
<evidence type="ECO:0000313" key="2">
    <source>
        <dbReference type="Proteomes" id="UP001057402"/>
    </source>
</evidence>
<evidence type="ECO:0000313" key="1">
    <source>
        <dbReference type="EMBL" id="KAI4380871.1"/>
    </source>
</evidence>
<dbReference type="EMBL" id="CM042882">
    <property type="protein sequence ID" value="KAI4380871.1"/>
    <property type="molecule type" value="Genomic_DNA"/>
</dbReference>
<protein>
    <submittedName>
        <fullName evidence="1">Uncharacterized protein</fullName>
    </submittedName>
</protein>